<dbReference type="InterPro" id="IPR005302">
    <property type="entry name" value="MoCF_Sase_C"/>
</dbReference>
<feature type="domain" description="MOSC" evidence="1">
    <location>
        <begin position="28"/>
        <end position="150"/>
    </location>
</feature>
<dbReference type="InterPro" id="IPR052716">
    <property type="entry name" value="MOSC_domain"/>
</dbReference>
<reference evidence="2 3" key="1">
    <citation type="submission" date="2018-11" db="EMBL/GenBank/DDBJ databases">
        <title>Genomic Encyclopedia of Type Strains, Phase IV (KMG-IV): sequencing the most valuable type-strain genomes for metagenomic binning, comparative biology and taxonomic classification.</title>
        <authorList>
            <person name="Goeker M."/>
        </authorList>
    </citation>
    <scope>NUCLEOTIDE SEQUENCE [LARGE SCALE GENOMIC DNA]</scope>
    <source>
        <strain evidence="2 3">DSM 102936</strain>
    </source>
</reference>
<dbReference type="OrthoDB" id="9794429at2"/>
<protein>
    <submittedName>
        <fullName evidence="2">MOSC domain-containing protein</fullName>
    </submittedName>
</protein>
<dbReference type="EMBL" id="RKRE01000002">
    <property type="protein sequence ID" value="RPF46808.1"/>
    <property type="molecule type" value="Genomic_DNA"/>
</dbReference>
<keyword evidence="3" id="KW-1185">Reference proteome</keyword>
<accession>A0A3N5BAV9</accession>
<gene>
    <name evidence="2" type="ORF">EDD75_1067</name>
</gene>
<dbReference type="Proteomes" id="UP000282654">
    <property type="component" value="Unassembled WGS sequence"/>
</dbReference>
<dbReference type="InterPro" id="IPR011037">
    <property type="entry name" value="Pyrv_Knase-like_insert_dom_sf"/>
</dbReference>
<dbReference type="GO" id="GO:0030170">
    <property type="term" value="F:pyridoxal phosphate binding"/>
    <property type="evidence" value="ECO:0007669"/>
    <property type="project" value="InterPro"/>
</dbReference>
<evidence type="ECO:0000313" key="2">
    <source>
        <dbReference type="EMBL" id="RPF46808.1"/>
    </source>
</evidence>
<dbReference type="PANTHER" id="PTHR36930">
    <property type="entry name" value="METAL-SULFUR CLUSTER BIOSYNTHESIS PROTEINS YUAD-RELATED"/>
    <property type="match status" value="1"/>
</dbReference>
<dbReference type="SUPFAM" id="SSF50800">
    <property type="entry name" value="PK beta-barrel domain-like"/>
    <property type="match status" value="1"/>
</dbReference>
<name>A0A3N5BAV9_9THEO</name>
<organism evidence="2 3">
    <name type="scientific">Thermodesulfitimonas autotrophica</name>
    <dbReference type="NCBI Taxonomy" id="1894989"/>
    <lineage>
        <taxon>Bacteria</taxon>
        <taxon>Bacillati</taxon>
        <taxon>Bacillota</taxon>
        <taxon>Clostridia</taxon>
        <taxon>Thermoanaerobacterales</taxon>
        <taxon>Thermoanaerobacteraceae</taxon>
        <taxon>Thermodesulfitimonas</taxon>
    </lineage>
</organism>
<dbReference type="PROSITE" id="PS51340">
    <property type="entry name" value="MOSC"/>
    <property type="match status" value="1"/>
</dbReference>
<proteinExistence type="predicted"/>
<dbReference type="Gene3D" id="2.40.33.20">
    <property type="entry name" value="PK beta-barrel domain-like"/>
    <property type="match status" value="1"/>
</dbReference>
<dbReference type="PANTHER" id="PTHR36930:SF1">
    <property type="entry name" value="MOSC DOMAIN-CONTAINING PROTEIN"/>
    <property type="match status" value="1"/>
</dbReference>
<dbReference type="Pfam" id="PF03473">
    <property type="entry name" value="MOSC"/>
    <property type="match status" value="1"/>
</dbReference>
<evidence type="ECO:0000313" key="3">
    <source>
        <dbReference type="Proteomes" id="UP000282654"/>
    </source>
</evidence>
<comment type="caution">
    <text evidence="2">The sequence shown here is derived from an EMBL/GenBank/DDBJ whole genome shotgun (WGS) entry which is preliminary data.</text>
</comment>
<dbReference type="AlphaFoldDB" id="A0A3N5BAV9"/>
<dbReference type="GO" id="GO:0003824">
    <property type="term" value="F:catalytic activity"/>
    <property type="evidence" value="ECO:0007669"/>
    <property type="project" value="InterPro"/>
</dbReference>
<dbReference type="GO" id="GO:0030151">
    <property type="term" value="F:molybdenum ion binding"/>
    <property type="evidence" value="ECO:0007669"/>
    <property type="project" value="InterPro"/>
</dbReference>
<sequence length="151" mass="16411">MSKARVERVNEGQVVAVCISRERGTAKENVGEGFFEENYGLRGDAHAGTSRQVSLLMEESVLRVAQETGVPAQAGDFAENILTRGIDLRGLRPGDRLQVGEGVLEVVQIGKEVKPHHYSFHGLRLLPSEGVFGRVVRGGRVRAGDPVRVLP</sequence>
<evidence type="ECO:0000259" key="1">
    <source>
        <dbReference type="PROSITE" id="PS51340"/>
    </source>
</evidence>